<feature type="region of interest" description="Disordered" evidence="1">
    <location>
        <begin position="17"/>
        <end position="46"/>
    </location>
</feature>
<protein>
    <submittedName>
        <fullName evidence="2">Uncharacterized protein</fullName>
    </submittedName>
</protein>
<comment type="caution">
    <text evidence="2">The sequence shown here is derived from an EMBL/GenBank/DDBJ whole genome shotgun (WGS) entry which is preliminary data.</text>
</comment>
<evidence type="ECO:0000256" key="1">
    <source>
        <dbReference type="SAM" id="MobiDB-lite"/>
    </source>
</evidence>
<evidence type="ECO:0000313" key="3">
    <source>
        <dbReference type="Proteomes" id="UP001162972"/>
    </source>
</evidence>
<feature type="compositionally biased region" description="Low complexity" evidence="1">
    <location>
        <begin position="35"/>
        <end position="46"/>
    </location>
</feature>
<accession>A0AAD6K4F2</accession>
<proteinExistence type="predicted"/>
<name>A0AAD6K4F2_9ROSI</name>
<organism evidence="2 3">
    <name type="scientific">Salix udensis</name>
    <dbReference type="NCBI Taxonomy" id="889485"/>
    <lineage>
        <taxon>Eukaryota</taxon>
        <taxon>Viridiplantae</taxon>
        <taxon>Streptophyta</taxon>
        <taxon>Embryophyta</taxon>
        <taxon>Tracheophyta</taxon>
        <taxon>Spermatophyta</taxon>
        <taxon>Magnoliopsida</taxon>
        <taxon>eudicotyledons</taxon>
        <taxon>Gunneridae</taxon>
        <taxon>Pentapetalae</taxon>
        <taxon>rosids</taxon>
        <taxon>fabids</taxon>
        <taxon>Malpighiales</taxon>
        <taxon>Salicaceae</taxon>
        <taxon>Saliceae</taxon>
        <taxon>Salix</taxon>
    </lineage>
</organism>
<reference evidence="2 3" key="1">
    <citation type="journal article" date="2023" name="Int. J. Mol. Sci.">
        <title>De Novo Assembly and Annotation of 11 Diverse Shrub Willow (Salix) Genomes Reveals Novel Gene Organization in Sex-Linked Regions.</title>
        <authorList>
            <person name="Hyden B."/>
            <person name="Feng K."/>
            <person name="Yates T.B."/>
            <person name="Jawdy S."/>
            <person name="Cereghino C."/>
            <person name="Smart L.B."/>
            <person name="Muchero W."/>
        </authorList>
    </citation>
    <scope>NUCLEOTIDE SEQUENCE [LARGE SCALE GENOMIC DNA]</scope>
    <source>
        <tissue evidence="2">Shoot tip</tissue>
    </source>
</reference>
<gene>
    <name evidence="2" type="ORF">OIU84_002530</name>
</gene>
<dbReference type="Proteomes" id="UP001162972">
    <property type="component" value="Chromosome 11"/>
</dbReference>
<keyword evidence="3" id="KW-1185">Reference proteome</keyword>
<dbReference type="AlphaFoldDB" id="A0AAD6K4F2"/>
<sequence>MKRTNLLAKENSQLTRPLISFNEGKKRKQPWKLQSKTSTTSQETTSSLCTSRILKQTLFKQLMQLKS</sequence>
<evidence type="ECO:0000313" key="2">
    <source>
        <dbReference type="EMBL" id="KAJ6416679.1"/>
    </source>
</evidence>
<dbReference type="EMBL" id="JAPFFJ010000011">
    <property type="protein sequence ID" value="KAJ6416679.1"/>
    <property type="molecule type" value="Genomic_DNA"/>
</dbReference>